<protein>
    <recommendedName>
        <fullName evidence="2">Cullin N-terminal domain-containing protein</fullName>
    </recommendedName>
</protein>
<dbReference type="AlphaFoldDB" id="A0A022S5M9"/>
<accession>A0A022S5M9</accession>
<organism evidence="3 4">
    <name type="scientific">Erythranthe guttata</name>
    <name type="common">Yellow monkey flower</name>
    <name type="synonym">Mimulus guttatus</name>
    <dbReference type="NCBI Taxonomy" id="4155"/>
    <lineage>
        <taxon>Eukaryota</taxon>
        <taxon>Viridiplantae</taxon>
        <taxon>Streptophyta</taxon>
        <taxon>Embryophyta</taxon>
        <taxon>Tracheophyta</taxon>
        <taxon>Spermatophyta</taxon>
        <taxon>Magnoliopsida</taxon>
        <taxon>eudicotyledons</taxon>
        <taxon>Gunneridae</taxon>
        <taxon>Pentapetalae</taxon>
        <taxon>asterids</taxon>
        <taxon>lamiids</taxon>
        <taxon>Lamiales</taxon>
        <taxon>Phrymaceae</taxon>
        <taxon>Erythranthe</taxon>
    </lineage>
</organism>
<comment type="similarity">
    <text evidence="1">Belongs to the cullin family.</text>
</comment>
<evidence type="ECO:0000313" key="3">
    <source>
        <dbReference type="EMBL" id="EYU46705.1"/>
    </source>
</evidence>
<dbReference type="GO" id="GO:0006511">
    <property type="term" value="P:ubiquitin-dependent protein catabolic process"/>
    <property type="evidence" value="ECO:0007669"/>
    <property type="project" value="InterPro"/>
</dbReference>
<dbReference type="Pfam" id="PF00888">
    <property type="entry name" value="Cullin"/>
    <property type="match status" value="1"/>
</dbReference>
<dbReference type="InterPro" id="IPR045093">
    <property type="entry name" value="Cullin"/>
</dbReference>
<evidence type="ECO:0000259" key="2">
    <source>
        <dbReference type="Pfam" id="PF00888"/>
    </source>
</evidence>
<dbReference type="PANTHER" id="PTHR11932">
    <property type="entry name" value="CULLIN"/>
    <property type="match status" value="1"/>
</dbReference>
<dbReference type="InterPro" id="IPR016159">
    <property type="entry name" value="Cullin_repeat-like_dom_sf"/>
</dbReference>
<evidence type="ECO:0000256" key="1">
    <source>
        <dbReference type="ARBA" id="ARBA00006019"/>
    </source>
</evidence>
<feature type="domain" description="Cullin N-terminal" evidence="2">
    <location>
        <begin position="5"/>
        <end position="129"/>
    </location>
</feature>
<keyword evidence="4" id="KW-1185">Reference proteome</keyword>
<dbReference type="GO" id="GO:0031625">
    <property type="term" value="F:ubiquitin protein ligase binding"/>
    <property type="evidence" value="ECO:0007669"/>
    <property type="project" value="InterPro"/>
</dbReference>
<gene>
    <name evidence="3" type="ORF">MIMGU_mgv1a0025282mg</name>
</gene>
<dbReference type="Gene3D" id="1.20.1310.10">
    <property type="entry name" value="Cullin Repeats"/>
    <property type="match status" value="1"/>
</dbReference>
<feature type="non-terminal residue" evidence="3">
    <location>
        <position position="129"/>
    </location>
</feature>
<name>A0A022S5M9_ERYGU</name>
<dbReference type="STRING" id="4155.A0A022S5M9"/>
<evidence type="ECO:0000313" key="4">
    <source>
        <dbReference type="Proteomes" id="UP000030748"/>
    </source>
</evidence>
<reference evidence="3 4" key="1">
    <citation type="journal article" date="2013" name="Proc. Natl. Acad. Sci. U.S.A.">
        <title>Fine-scale variation in meiotic recombination in Mimulus inferred from population shotgun sequencing.</title>
        <authorList>
            <person name="Hellsten U."/>
            <person name="Wright K.M."/>
            <person name="Jenkins J."/>
            <person name="Shu S."/>
            <person name="Yuan Y."/>
            <person name="Wessler S.R."/>
            <person name="Schmutz J."/>
            <person name="Willis J.H."/>
            <person name="Rokhsar D.S."/>
        </authorList>
    </citation>
    <scope>NUCLEOTIDE SEQUENCE [LARGE SCALE GENOMIC DNA]</scope>
    <source>
        <strain evidence="4">cv. DUN x IM62</strain>
    </source>
</reference>
<dbReference type="Proteomes" id="UP000030748">
    <property type="component" value="Unassembled WGS sequence"/>
</dbReference>
<proteinExistence type="inferred from homology"/>
<sequence>MEEGWAIMEDGIAKVKNILEELESQFSSEEYMRLYTLGNFVYKKNGMRLCLYNNYKESVQAYIMSTVNPSLRDKHDEFMLRELVRRWSDHKVMVKWLSRFLSYLDRYFVVRKKIESIKDHGFSCFRDMV</sequence>
<dbReference type="EMBL" id="KI630171">
    <property type="protein sequence ID" value="EYU46705.1"/>
    <property type="molecule type" value="Genomic_DNA"/>
</dbReference>
<dbReference type="InterPro" id="IPR001373">
    <property type="entry name" value="Cullin_N"/>
</dbReference>
<dbReference type="SUPFAM" id="SSF74788">
    <property type="entry name" value="Cullin repeat-like"/>
    <property type="match status" value="1"/>
</dbReference>